<reference evidence="1" key="1">
    <citation type="journal article" date="2014" name="Int. J. Syst. Evol. Microbiol.">
        <title>Complete genome sequence of Corynebacterium casei LMG S-19264T (=DSM 44701T), isolated from a smear-ripened cheese.</title>
        <authorList>
            <consortium name="US DOE Joint Genome Institute (JGI-PGF)"/>
            <person name="Walter F."/>
            <person name="Albersmeier A."/>
            <person name="Kalinowski J."/>
            <person name="Ruckert C."/>
        </authorList>
    </citation>
    <scope>NUCLEOTIDE SEQUENCE</scope>
    <source>
        <strain evidence="1">CGMCC 4.5737</strain>
    </source>
</reference>
<evidence type="ECO:0000313" key="1">
    <source>
        <dbReference type="EMBL" id="GGM67464.1"/>
    </source>
</evidence>
<reference evidence="1" key="2">
    <citation type="submission" date="2020-09" db="EMBL/GenBank/DDBJ databases">
        <authorList>
            <person name="Sun Q."/>
            <person name="Zhou Y."/>
        </authorList>
    </citation>
    <scope>NUCLEOTIDE SEQUENCE</scope>
    <source>
        <strain evidence="1">CGMCC 4.5737</strain>
    </source>
</reference>
<dbReference type="RefSeq" id="WP_189060169.1">
    <property type="nucleotide sequence ID" value="NZ_BMMK01000022.1"/>
</dbReference>
<protein>
    <submittedName>
        <fullName evidence="1">Uncharacterized protein</fullName>
    </submittedName>
</protein>
<dbReference type="Proteomes" id="UP000637578">
    <property type="component" value="Unassembled WGS sequence"/>
</dbReference>
<evidence type="ECO:0000313" key="2">
    <source>
        <dbReference type="Proteomes" id="UP000637578"/>
    </source>
</evidence>
<keyword evidence="2" id="KW-1185">Reference proteome</keyword>
<dbReference type="AlphaFoldDB" id="A0A8J3FY05"/>
<comment type="caution">
    <text evidence="1">The sequence shown here is derived from an EMBL/GenBank/DDBJ whole genome shotgun (WGS) entry which is preliminary data.</text>
</comment>
<proteinExistence type="predicted"/>
<gene>
    <name evidence="1" type="ORF">GCM10012275_42580</name>
</gene>
<sequence length="74" mass="8477">MPGHRTEGVLPTDDSQATMILPREIMWTPPPRPYSNPFPRARLDERDQELRVKTARWEALLASLRVVGGRGEPR</sequence>
<dbReference type="EMBL" id="BMMK01000022">
    <property type="protein sequence ID" value="GGM67464.1"/>
    <property type="molecule type" value="Genomic_DNA"/>
</dbReference>
<organism evidence="1 2">
    <name type="scientific">Longimycelium tulufanense</name>
    <dbReference type="NCBI Taxonomy" id="907463"/>
    <lineage>
        <taxon>Bacteria</taxon>
        <taxon>Bacillati</taxon>
        <taxon>Actinomycetota</taxon>
        <taxon>Actinomycetes</taxon>
        <taxon>Pseudonocardiales</taxon>
        <taxon>Pseudonocardiaceae</taxon>
        <taxon>Longimycelium</taxon>
    </lineage>
</organism>
<accession>A0A8J3FY05</accession>
<name>A0A8J3FY05_9PSEU</name>